<keyword evidence="5" id="KW-1185">Reference proteome</keyword>
<name>A0A1N7MH16_9RHOB</name>
<dbReference type="Gene3D" id="3.10.290.10">
    <property type="entry name" value="RNA-binding S4 domain"/>
    <property type="match status" value="1"/>
</dbReference>
<feature type="region of interest" description="Disordered" evidence="2">
    <location>
        <begin position="54"/>
        <end position="112"/>
    </location>
</feature>
<proteinExistence type="predicted"/>
<feature type="domain" description="RNA-binding S4" evidence="3">
    <location>
        <begin position="1"/>
        <end position="37"/>
    </location>
</feature>
<feature type="compositionally biased region" description="Pro residues" evidence="2">
    <location>
        <begin position="72"/>
        <end position="84"/>
    </location>
</feature>
<dbReference type="SUPFAM" id="SSF55174">
    <property type="entry name" value="Alpha-L RNA-binding motif"/>
    <property type="match status" value="1"/>
</dbReference>
<evidence type="ECO:0000256" key="1">
    <source>
        <dbReference type="PROSITE-ProRule" id="PRU00182"/>
    </source>
</evidence>
<evidence type="ECO:0000259" key="3">
    <source>
        <dbReference type="Pfam" id="PF01479"/>
    </source>
</evidence>
<evidence type="ECO:0000313" key="4">
    <source>
        <dbReference type="EMBL" id="SIS85363.1"/>
    </source>
</evidence>
<dbReference type="PROSITE" id="PS50889">
    <property type="entry name" value="S4"/>
    <property type="match status" value="1"/>
</dbReference>
<dbReference type="GO" id="GO:0003723">
    <property type="term" value="F:RNA binding"/>
    <property type="evidence" value="ECO:0007669"/>
    <property type="project" value="UniProtKB-KW"/>
</dbReference>
<dbReference type="STRING" id="407234.SAMN05421795_107114"/>
<dbReference type="Proteomes" id="UP000186098">
    <property type="component" value="Unassembled WGS sequence"/>
</dbReference>
<accession>A0A1N7MH16</accession>
<gene>
    <name evidence="4" type="ORF">SAMN05421795_107114</name>
</gene>
<evidence type="ECO:0000313" key="5">
    <source>
        <dbReference type="Proteomes" id="UP000186098"/>
    </source>
</evidence>
<keyword evidence="4" id="KW-0346">Stress response</keyword>
<reference evidence="5" key="1">
    <citation type="submission" date="2017-01" db="EMBL/GenBank/DDBJ databases">
        <authorList>
            <person name="Varghese N."/>
            <person name="Submissions S."/>
        </authorList>
    </citation>
    <scope>NUCLEOTIDE SEQUENCE [LARGE SCALE GENOMIC DNA]</scope>
    <source>
        <strain evidence="5">DSM 18714</strain>
    </source>
</reference>
<evidence type="ECO:0000256" key="2">
    <source>
        <dbReference type="SAM" id="MobiDB-lite"/>
    </source>
</evidence>
<sequence>MARTRALAAELIGAGRVRVNGQPCRRPGRAVGPGDVLIFPQGRRLRVLRVLGVPQRRGPAPEARGFYEDLDPPPAPTDPAPSDPVPDEGRAASAGAPRAALSATPWPDRDVS</sequence>
<dbReference type="Pfam" id="PF01479">
    <property type="entry name" value="S4"/>
    <property type="match status" value="1"/>
</dbReference>
<keyword evidence="1" id="KW-0694">RNA-binding</keyword>
<dbReference type="CDD" id="cd00165">
    <property type="entry name" value="S4"/>
    <property type="match status" value="1"/>
</dbReference>
<dbReference type="EMBL" id="FTOM01000007">
    <property type="protein sequence ID" value="SIS85363.1"/>
    <property type="molecule type" value="Genomic_DNA"/>
</dbReference>
<protein>
    <submittedName>
        <fullName evidence="4">Ribosome-associated heat shock protein Hsp15</fullName>
    </submittedName>
</protein>
<feature type="compositionally biased region" description="Low complexity" evidence="2">
    <location>
        <begin position="91"/>
        <end position="103"/>
    </location>
</feature>
<dbReference type="AlphaFoldDB" id="A0A1N7MH16"/>
<dbReference type="InterPro" id="IPR002942">
    <property type="entry name" value="S4_RNA-bd"/>
</dbReference>
<organism evidence="4 5">
    <name type="scientific">Phaeovulum vinaykumarii</name>
    <dbReference type="NCBI Taxonomy" id="407234"/>
    <lineage>
        <taxon>Bacteria</taxon>
        <taxon>Pseudomonadati</taxon>
        <taxon>Pseudomonadota</taxon>
        <taxon>Alphaproteobacteria</taxon>
        <taxon>Rhodobacterales</taxon>
        <taxon>Paracoccaceae</taxon>
        <taxon>Phaeovulum</taxon>
    </lineage>
</organism>
<dbReference type="InterPro" id="IPR036986">
    <property type="entry name" value="S4_RNA-bd_sf"/>
</dbReference>